<dbReference type="InterPro" id="IPR009050">
    <property type="entry name" value="Globin-like_sf"/>
</dbReference>
<gene>
    <name evidence="2" type="ORF">WG926_11140</name>
</gene>
<evidence type="ECO:0000313" key="2">
    <source>
        <dbReference type="EMBL" id="MEN2988858.1"/>
    </source>
</evidence>
<sequence>MTQHTFPPGRARHHPAHQPVDAPTIDRLVRHFYDAAREDPLLGPVFGRVDEAEWPAHIARVAAFWRSVLLHDGSYKGNPMRTHAEMPELTAAHFDRWLAMWRTAAVRSCPPVAAMLVIDKAERMAAALIAAHPTAGRPDSARPDSAAPSGGEAPGGTTA</sequence>
<dbReference type="SUPFAM" id="SSF46458">
    <property type="entry name" value="Globin-like"/>
    <property type="match status" value="1"/>
</dbReference>
<dbReference type="InterPro" id="IPR012292">
    <property type="entry name" value="Globin/Proto"/>
</dbReference>
<feature type="region of interest" description="Disordered" evidence="1">
    <location>
        <begin position="1"/>
        <end position="20"/>
    </location>
</feature>
<comment type="caution">
    <text evidence="2">The sequence shown here is derived from an EMBL/GenBank/DDBJ whole genome shotgun (WGS) entry which is preliminary data.</text>
</comment>
<dbReference type="Proteomes" id="UP001413721">
    <property type="component" value="Unassembled WGS sequence"/>
</dbReference>
<dbReference type="RefSeq" id="WP_345934905.1">
    <property type="nucleotide sequence ID" value="NZ_JBBKTV010000009.1"/>
</dbReference>
<accession>A0ABU9YJ68</accession>
<protein>
    <submittedName>
        <fullName evidence="2">Group III truncated hemoglobin</fullName>
    </submittedName>
</protein>
<evidence type="ECO:0000256" key="1">
    <source>
        <dbReference type="SAM" id="MobiDB-lite"/>
    </source>
</evidence>
<dbReference type="CDD" id="cd08916">
    <property type="entry name" value="TrHb3_P"/>
    <property type="match status" value="1"/>
</dbReference>
<evidence type="ECO:0000313" key="3">
    <source>
        <dbReference type="Proteomes" id="UP001413721"/>
    </source>
</evidence>
<dbReference type="Gene3D" id="1.10.490.10">
    <property type="entry name" value="Globins"/>
    <property type="match status" value="1"/>
</dbReference>
<keyword evidence="3" id="KW-1185">Reference proteome</keyword>
<feature type="region of interest" description="Disordered" evidence="1">
    <location>
        <begin position="133"/>
        <end position="159"/>
    </location>
</feature>
<reference evidence="2 3" key="1">
    <citation type="submission" date="2024-03" db="EMBL/GenBank/DDBJ databases">
        <title>High-quality draft genome sequencing of Tistrella sp. BH-R2-4.</title>
        <authorList>
            <person name="Dong C."/>
        </authorList>
    </citation>
    <scope>NUCLEOTIDE SEQUENCE [LARGE SCALE GENOMIC DNA]</scope>
    <source>
        <strain evidence="2 3">BH-R2-4</strain>
    </source>
</reference>
<proteinExistence type="predicted"/>
<organism evidence="2 3">
    <name type="scientific">Tistrella arctica</name>
    <dbReference type="NCBI Taxonomy" id="3133430"/>
    <lineage>
        <taxon>Bacteria</taxon>
        <taxon>Pseudomonadati</taxon>
        <taxon>Pseudomonadota</taxon>
        <taxon>Alphaproteobacteria</taxon>
        <taxon>Geminicoccales</taxon>
        <taxon>Geminicoccaceae</taxon>
        <taxon>Tistrella</taxon>
    </lineage>
</organism>
<dbReference type="EMBL" id="JBBKTW010000004">
    <property type="protein sequence ID" value="MEN2988858.1"/>
    <property type="molecule type" value="Genomic_DNA"/>
</dbReference>
<name>A0ABU9YJ68_9PROT</name>